<dbReference type="Proteomes" id="UP000001025">
    <property type="component" value="Chromosome"/>
</dbReference>
<proteinExistence type="predicted"/>
<reference evidence="9 10" key="1">
    <citation type="journal article" date="2003" name="Proc. Natl. Acad. Sci. U.S.A.">
        <title>Complete genome sequence of the marine planctomycete Pirellula sp. strain 1.</title>
        <authorList>
            <person name="Gloeckner F.O."/>
            <person name="Kube M."/>
            <person name="Bauer M."/>
            <person name="Teeling H."/>
            <person name="Lombardot T."/>
            <person name="Ludwig W."/>
            <person name="Gade D."/>
            <person name="Beck A."/>
            <person name="Borzym K."/>
            <person name="Heitmann K."/>
            <person name="Rabus R."/>
            <person name="Schlesner H."/>
            <person name="Amann R."/>
            <person name="Reinhardt R."/>
        </authorList>
    </citation>
    <scope>NUCLEOTIDE SEQUENCE [LARGE SCALE GENOMIC DNA]</scope>
    <source>
        <strain evidence="10">DSM 10527 / NCIMB 13988 / SH1</strain>
    </source>
</reference>
<dbReference type="MEROPS" id="S54.025"/>
<feature type="transmembrane region" description="Helical" evidence="6">
    <location>
        <begin position="173"/>
        <end position="193"/>
    </location>
</feature>
<dbReference type="PANTHER" id="PTHR43066:SF11">
    <property type="entry name" value="PEPTIDASE S54 RHOMBOID DOMAIN-CONTAINING PROTEIN"/>
    <property type="match status" value="1"/>
</dbReference>
<dbReference type="STRING" id="243090.RB6387"/>
<dbReference type="EnsemblBacteria" id="CAD74769">
    <property type="protein sequence ID" value="CAD74769"/>
    <property type="gene ID" value="RB6387"/>
</dbReference>
<keyword evidence="10" id="KW-1185">Reference proteome</keyword>
<dbReference type="EMBL" id="BX294144">
    <property type="protein sequence ID" value="CAD74769.1"/>
    <property type="molecule type" value="Genomic_DNA"/>
</dbReference>
<dbReference type="eggNOG" id="COG0705">
    <property type="taxonomic scope" value="Bacteria"/>
</dbReference>
<evidence type="ECO:0000259" key="8">
    <source>
        <dbReference type="Pfam" id="PF20216"/>
    </source>
</evidence>
<feature type="compositionally biased region" description="Basic and acidic residues" evidence="5">
    <location>
        <begin position="288"/>
        <end position="307"/>
    </location>
</feature>
<dbReference type="InterPro" id="IPR035952">
    <property type="entry name" value="Rhomboid-like_sf"/>
</dbReference>
<feature type="domain" description="Peptidase S54 rhomboid" evidence="7">
    <location>
        <begin position="69"/>
        <end position="225"/>
    </location>
</feature>
<evidence type="ECO:0000256" key="4">
    <source>
        <dbReference type="ARBA" id="ARBA00023136"/>
    </source>
</evidence>
<dbReference type="AlphaFoldDB" id="Q7UQD4"/>
<sequence>MIARMGLNERDYSRSERTPWDRIENPLSMIKVLIGINVALFAVDWLSKGLLSDWFGVSGQTLLQPWLWFQPLTYGFMHNTEEVLPLHILFNMFLLFVFGSPVEQRLGGQEFLRFYLIAVIAGGIVGMLYPCAISLFQTGQLSPEIIGVSTIGASGAVIAVMVLFACYFPHQEVLFMFVFPVKAWVLASVLVLIDLVSALGLFGSASSTAFEVHLAGALFGFLYHRLQWSFHWLDFRRFGDFKDEMRLKSRRAKLKLHDPDKKIRAEAEDADRILAKIHESGESSLTSSERKTLERYSRRQRQKRELD</sequence>
<comment type="subcellular location">
    <subcellularLocation>
        <location evidence="1">Membrane</location>
        <topology evidence="1">Multi-pass membrane protein</topology>
    </subcellularLocation>
</comment>
<organism evidence="9 10">
    <name type="scientific">Rhodopirellula baltica (strain DSM 10527 / NCIMB 13988 / SH1)</name>
    <dbReference type="NCBI Taxonomy" id="243090"/>
    <lineage>
        <taxon>Bacteria</taxon>
        <taxon>Pseudomonadati</taxon>
        <taxon>Planctomycetota</taxon>
        <taxon>Planctomycetia</taxon>
        <taxon>Pirellulales</taxon>
        <taxon>Pirellulaceae</taxon>
        <taxon>Rhodopirellula</taxon>
    </lineage>
</organism>
<dbReference type="PANTHER" id="PTHR43066">
    <property type="entry name" value="RHOMBOID-RELATED PROTEIN"/>
    <property type="match status" value="1"/>
</dbReference>
<evidence type="ECO:0000313" key="9">
    <source>
        <dbReference type="EMBL" id="CAD74769.1"/>
    </source>
</evidence>
<feature type="domain" description="DUF6576" evidence="8">
    <location>
        <begin position="267"/>
        <end position="299"/>
    </location>
</feature>
<keyword evidence="3 6" id="KW-1133">Transmembrane helix</keyword>
<protein>
    <submittedName>
        <fullName evidence="9">Uncharacterized protein</fullName>
    </submittedName>
</protein>
<evidence type="ECO:0000256" key="3">
    <source>
        <dbReference type="ARBA" id="ARBA00022989"/>
    </source>
</evidence>
<dbReference type="InterPro" id="IPR022764">
    <property type="entry name" value="Peptidase_S54_rhomboid_dom"/>
</dbReference>
<dbReference type="KEGG" id="rba:RB6387"/>
<dbReference type="Gene3D" id="1.20.1540.10">
    <property type="entry name" value="Rhomboid-like"/>
    <property type="match status" value="1"/>
</dbReference>
<feature type="transmembrane region" description="Helical" evidence="6">
    <location>
        <begin position="199"/>
        <end position="223"/>
    </location>
</feature>
<feature type="transmembrane region" description="Helical" evidence="6">
    <location>
        <begin position="84"/>
        <end position="102"/>
    </location>
</feature>
<evidence type="ECO:0000259" key="7">
    <source>
        <dbReference type="Pfam" id="PF01694"/>
    </source>
</evidence>
<feature type="transmembrane region" description="Helical" evidence="6">
    <location>
        <begin position="27"/>
        <end position="46"/>
    </location>
</feature>
<dbReference type="GO" id="GO:0016020">
    <property type="term" value="C:membrane"/>
    <property type="evidence" value="ECO:0007669"/>
    <property type="project" value="UniProtKB-SubCell"/>
</dbReference>
<evidence type="ECO:0000256" key="5">
    <source>
        <dbReference type="SAM" id="MobiDB-lite"/>
    </source>
</evidence>
<accession>Q7UQD4</accession>
<feature type="transmembrane region" description="Helical" evidence="6">
    <location>
        <begin position="145"/>
        <end position="166"/>
    </location>
</feature>
<dbReference type="InParanoid" id="Q7UQD4"/>
<dbReference type="InterPro" id="IPR046483">
    <property type="entry name" value="DUF6576"/>
</dbReference>
<evidence type="ECO:0000256" key="1">
    <source>
        <dbReference type="ARBA" id="ARBA00004141"/>
    </source>
</evidence>
<dbReference type="OrthoDB" id="9813074at2"/>
<evidence type="ECO:0000256" key="2">
    <source>
        <dbReference type="ARBA" id="ARBA00022692"/>
    </source>
</evidence>
<keyword evidence="2 6" id="KW-0812">Transmembrane</keyword>
<dbReference type="HOGENOM" id="CLU_055068_4_0_0"/>
<dbReference type="Pfam" id="PF20216">
    <property type="entry name" value="DUF6576"/>
    <property type="match status" value="1"/>
</dbReference>
<evidence type="ECO:0000256" key="6">
    <source>
        <dbReference type="SAM" id="Phobius"/>
    </source>
</evidence>
<dbReference type="SUPFAM" id="SSF144091">
    <property type="entry name" value="Rhomboid-like"/>
    <property type="match status" value="1"/>
</dbReference>
<feature type="transmembrane region" description="Helical" evidence="6">
    <location>
        <begin position="114"/>
        <end position="139"/>
    </location>
</feature>
<feature type="region of interest" description="Disordered" evidence="5">
    <location>
        <begin position="280"/>
        <end position="307"/>
    </location>
</feature>
<gene>
    <name evidence="9" type="ordered locus">RB6387</name>
</gene>
<dbReference type="Pfam" id="PF01694">
    <property type="entry name" value="Rhomboid"/>
    <property type="match status" value="1"/>
</dbReference>
<evidence type="ECO:0000313" key="10">
    <source>
        <dbReference type="Proteomes" id="UP000001025"/>
    </source>
</evidence>
<dbReference type="PATRIC" id="fig|243090.15.peg.3086"/>
<name>Q7UQD4_RHOBA</name>
<keyword evidence="4 6" id="KW-0472">Membrane</keyword>
<dbReference type="GO" id="GO:0004252">
    <property type="term" value="F:serine-type endopeptidase activity"/>
    <property type="evidence" value="ECO:0000318"/>
    <property type="project" value="GO_Central"/>
</dbReference>